<proteinExistence type="predicted"/>
<feature type="region of interest" description="Disordered" evidence="1">
    <location>
        <begin position="380"/>
        <end position="404"/>
    </location>
</feature>
<name>A0A0L7LQ26_OPEBR</name>
<dbReference type="Proteomes" id="UP000037510">
    <property type="component" value="Unassembled WGS sequence"/>
</dbReference>
<accession>A0A0L7LQ26</accession>
<dbReference type="AlphaFoldDB" id="A0A0L7LQ26"/>
<evidence type="ECO:0000313" key="2">
    <source>
        <dbReference type="EMBL" id="KOB77613.1"/>
    </source>
</evidence>
<comment type="caution">
    <text evidence="2">The sequence shown here is derived from an EMBL/GenBank/DDBJ whole genome shotgun (WGS) entry which is preliminary data.</text>
</comment>
<gene>
    <name evidence="2" type="ORF">OBRU01_04011</name>
</gene>
<protein>
    <submittedName>
        <fullName evidence="2">Uncharacterized protein</fullName>
    </submittedName>
</protein>
<dbReference type="EMBL" id="JTDY01000344">
    <property type="protein sequence ID" value="KOB77613.1"/>
    <property type="molecule type" value="Genomic_DNA"/>
</dbReference>
<organism evidence="2 3">
    <name type="scientific">Operophtera brumata</name>
    <name type="common">Winter moth</name>
    <name type="synonym">Phalaena brumata</name>
    <dbReference type="NCBI Taxonomy" id="104452"/>
    <lineage>
        <taxon>Eukaryota</taxon>
        <taxon>Metazoa</taxon>
        <taxon>Ecdysozoa</taxon>
        <taxon>Arthropoda</taxon>
        <taxon>Hexapoda</taxon>
        <taxon>Insecta</taxon>
        <taxon>Pterygota</taxon>
        <taxon>Neoptera</taxon>
        <taxon>Endopterygota</taxon>
        <taxon>Lepidoptera</taxon>
        <taxon>Glossata</taxon>
        <taxon>Ditrysia</taxon>
        <taxon>Geometroidea</taxon>
        <taxon>Geometridae</taxon>
        <taxon>Larentiinae</taxon>
        <taxon>Operophtera</taxon>
    </lineage>
</organism>
<sequence>MAATEGGTGAGGGCRRRGLELEKFKRRMIRSVARRIKDKKTDKQVWEDMKKEIGSNCKKLERMRMLTLKKLKRLLEADDRIDLIGPVARMTLTDWLLFDLEKLTGSYQSKVLSNLFSLVQRFEIEGRAGENLAEAWTAATVYYNSKGHQCSPMMLQRRWFQIKELTRHKFYKFWFNYRGNQRQLVTAKQDSPDDLQKAIALKYPEIVTQKFDTWEERIENRMVILPDELVTTAPDVVLVEPHIEVIDLGANSDSEEGENETQNEAEPQLLVKIKSEPIDGDDNVEGEHEIHVPYEKGSELNEEIERLQMVEDNFDEAASRDDAAVLQSIVIDPVPSIDDKEIGTQTNEALKEAESGFTPIDANEVVSFSIVDGEITNVQRNEESITIDDDDDDDDEGISHKDASTVNDVETVTAVMSNDNVMVEKDIHIDYTNESPINETNESPIDETNESPIYETNESHFDETNDGHIDETVDDLNGAAEQPSVASAGVRVENMDYDIESNRTDNLDEEQTTGDDGVEVLLPIISTVSSAGIKVEKDLAVCSDIVTTTDNDYSMSNDTAVQETAENIDMSEEISEALPVISNVSSEGVKVEMEIETVEDNLPTDELQSEIDQNFPEGDLVTIEDDIHEPTDSLVVEKDPSIAKVDDLESFGAVPIDLNFADDGIEFADDGIAYVEEDEDDIIT</sequence>
<evidence type="ECO:0000313" key="3">
    <source>
        <dbReference type="Proteomes" id="UP000037510"/>
    </source>
</evidence>
<keyword evidence="3" id="KW-1185">Reference proteome</keyword>
<feature type="compositionally biased region" description="Acidic residues" evidence="1">
    <location>
        <begin position="385"/>
        <end position="396"/>
    </location>
</feature>
<reference evidence="2 3" key="1">
    <citation type="journal article" date="2015" name="Genome Biol. Evol.">
        <title>The genome of winter moth (Operophtera brumata) provides a genomic perspective on sexual dimorphism and phenology.</title>
        <authorList>
            <person name="Derks M.F."/>
            <person name="Smit S."/>
            <person name="Salis L."/>
            <person name="Schijlen E."/>
            <person name="Bossers A."/>
            <person name="Mateman C."/>
            <person name="Pijl A.S."/>
            <person name="de Ridder D."/>
            <person name="Groenen M.A."/>
            <person name="Visser M.E."/>
            <person name="Megens H.J."/>
        </authorList>
    </citation>
    <scope>NUCLEOTIDE SEQUENCE [LARGE SCALE GENOMIC DNA]</scope>
    <source>
        <strain evidence="2">WM2013NL</strain>
        <tissue evidence="2">Head and thorax</tissue>
    </source>
</reference>
<evidence type="ECO:0000256" key="1">
    <source>
        <dbReference type="SAM" id="MobiDB-lite"/>
    </source>
</evidence>
<feature type="non-terminal residue" evidence="2">
    <location>
        <position position="684"/>
    </location>
</feature>